<dbReference type="InterPro" id="IPR050232">
    <property type="entry name" value="FBL13/AtMIF1-like"/>
</dbReference>
<dbReference type="AlphaFoldDB" id="A0A2N9J1V7"/>
<keyword evidence="1" id="KW-0472">Membrane</keyword>
<dbReference type="EMBL" id="OIVN01006319">
    <property type="protein sequence ID" value="SPD30480.1"/>
    <property type="molecule type" value="Genomic_DNA"/>
</dbReference>
<gene>
    <name evidence="4" type="ORF">FSB_LOCUS58362</name>
</gene>
<reference evidence="4" key="1">
    <citation type="submission" date="2018-02" db="EMBL/GenBank/DDBJ databases">
        <authorList>
            <person name="Cohen D.B."/>
            <person name="Kent A.D."/>
        </authorList>
    </citation>
    <scope>NUCLEOTIDE SEQUENCE</scope>
</reference>
<keyword evidence="1" id="KW-0999">Mitochondrion inner membrane</keyword>
<keyword evidence="1" id="KW-0249">Electron transport</keyword>
<sequence>MKKSDVDRISNLPECLLIEILSFLTTEQSVQTSILSNRWKPLWTYVPKIDLDSERFRASLPPGLRLCSIRFKHIVSRVLSLHKSPYLRAFRLKYLYCYDHIVLDKWVSTVTALKLEELDLEIGGEYWKLPPTIFSCKTLVVLKLANQIHLNPPSSPSFEFPSLKILRLERIEDTCHNSFMKLLSACPVLEDLSLINLFPIWNFKIYVPTLKRLWLVFDEAEYGDYEFEIDTPALEYFNFEDLLAKVMKDVPGWKVGKSVYHSGRWVPPATGELRPEVW</sequence>
<keyword evidence="1" id="KW-0813">Transport</keyword>
<dbReference type="SUPFAM" id="SSF52047">
    <property type="entry name" value="RNI-like"/>
    <property type="match status" value="1"/>
</dbReference>
<dbReference type="CDD" id="cd22160">
    <property type="entry name" value="F-box_AtFBL13-like"/>
    <property type="match status" value="1"/>
</dbReference>
<feature type="domain" description="F-box" evidence="2">
    <location>
        <begin position="9"/>
        <end position="46"/>
    </location>
</feature>
<comment type="similarity">
    <text evidence="1">Belongs to the complex I NDUFA13 subunit family.</text>
</comment>
<comment type="function">
    <text evidence="1">Complex I functions in the transfer of electrons from NADH to the respiratory chain. Accessory subunit of the mitochondrial membrane respiratory chain NADH dehydrogenase (Complex I), that is believed not to be involved in catalysis.</text>
</comment>
<accession>A0A2N9J1V7</accession>
<evidence type="ECO:0000259" key="2">
    <source>
        <dbReference type="Pfam" id="PF00646"/>
    </source>
</evidence>
<dbReference type="InterPro" id="IPR001810">
    <property type="entry name" value="F-box_dom"/>
</dbReference>
<evidence type="ECO:0000256" key="1">
    <source>
        <dbReference type="RuleBase" id="RU368034"/>
    </source>
</evidence>
<name>A0A2N9J1V7_FAGSY</name>
<dbReference type="InterPro" id="IPR032675">
    <property type="entry name" value="LRR_dom_sf"/>
</dbReference>
<dbReference type="PANTHER" id="PTHR31900">
    <property type="entry name" value="F-BOX/RNI SUPERFAMILY PROTEIN-RELATED"/>
    <property type="match status" value="1"/>
</dbReference>
<dbReference type="Pfam" id="PF06212">
    <property type="entry name" value="GRIM-19"/>
    <property type="match status" value="1"/>
</dbReference>
<keyword evidence="1" id="KW-0496">Mitochondrion</keyword>
<evidence type="ECO:0000313" key="4">
    <source>
        <dbReference type="EMBL" id="SPD30480.1"/>
    </source>
</evidence>
<feature type="domain" description="F-box/LRR-repeat protein 15/At3g58940/PEG3-like LRR" evidence="3">
    <location>
        <begin position="103"/>
        <end position="237"/>
    </location>
</feature>
<dbReference type="InterPro" id="IPR055411">
    <property type="entry name" value="LRR_FXL15/At3g58940/PEG3-like"/>
</dbReference>
<dbReference type="PANTHER" id="PTHR31900:SF34">
    <property type="entry name" value="EMB|CAB62440.1-RELATED"/>
    <property type="match status" value="1"/>
</dbReference>
<evidence type="ECO:0000259" key="3">
    <source>
        <dbReference type="Pfam" id="PF24758"/>
    </source>
</evidence>
<proteinExistence type="inferred from homology"/>
<keyword evidence="1" id="KW-0679">Respiratory chain</keyword>
<dbReference type="InterPro" id="IPR009346">
    <property type="entry name" value="GRIM-19"/>
</dbReference>
<organism evidence="4">
    <name type="scientific">Fagus sylvatica</name>
    <name type="common">Beechnut</name>
    <dbReference type="NCBI Taxonomy" id="28930"/>
    <lineage>
        <taxon>Eukaryota</taxon>
        <taxon>Viridiplantae</taxon>
        <taxon>Streptophyta</taxon>
        <taxon>Embryophyta</taxon>
        <taxon>Tracheophyta</taxon>
        <taxon>Spermatophyta</taxon>
        <taxon>Magnoliopsida</taxon>
        <taxon>eudicotyledons</taxon>
        <taxon>Gunneridae</taxon>
        <taxon>Pentapetalae</taxon>
        <taxon>rosids</taxon>
        <taxon>fabids</taxon>
        <taxon>Fagales</taxon>
        <taxon>Fagaceae</taxon>
        <taxon>Fagus</taxon>
    </lineage>
</organism>
<dbReference type="Gene3D" id="3.80.10.10">
    <property type="entry name" value="Ribonuclease Inhibitor"/>
    <property type="match status" value="1"/>
</dbReference>
<protein>
    <recommendedName>
        <fullName evidence="1">NADH dehydrogenase [ubiquinone] 1 alpha subcomplex subunit 13</fullName>
    </recommendedName>
</protein>
<dbReference type="GO" id="GO:0045271">
    <property type="term" value="C:respiratory chain complex I"/>
    <property type="evidence" value="ECO:0007669"/>
    <property type="project" value="UniProtKB-UniRule"/>
</dbReference>
<dbReference type="Pfam" id="PF00646">
    <property type="entry name" value="F-box"/>
    <property type="match status" value="1"/>
</dbReference>
<dbReference type="GO" id="GO:0005743">
    <property type="term" value="C:mitochondrial inner membrane"/>
    <property type="evidence" value="ECO:0007669"/>
    <property type="project" value="UniProtKB-SubCell"/>
</dbReference>
<dbReference type="InterPro" id="IPR036047">
    <property type="entry name" value="F-box-like_dom_sf"/>
</dbReference>
<dbReference type="InterPro" id="IPR053781">
    <property type="entry name" value="F-box_AtFBL13-like"/>
</dbReference>
<dbReference type="SUPFAM" id="SSF81383">
    <property type="entry name" value="F-box domain"/>
    <property type="match status" value="1"/>
</dbReference>
<comment type="subcellular location">
    <subcellularLocation>
        <location evidence="1">Mitochondrion inner membrane</location>
        <topology evidence="1">Single-pass membrane protein</topology>
        <orientation evidence="1">Matrix side</orientation>
    </subcellularLocation>
</comment>
<dbReference type="Pfam" id="PF24758">
    <property type="entry name" value="LRR_At5g56370"/>
    <property type="match status" value="1"/>
</dbReference>